<evidence type="ECO:0000313" key="2">
    <source>
        <dbReference type="Proteomes" id="UP001596303"/>
    </source>
</evidence>
<dbReference type="RefSeq" id="WP_377378533.1">
    <property type="nucleotide sequence ID" value="NZ_JBHSSW010000012.1"/>
</dbReference>
<accession>A0ABW1S9Y1</accession>
<name>A0ABW1S9Y1_9PROT</name>
<dbReference type="EMBL" id="JBHSSW010000012">
    <property type="protein sequence ID" value="MFC6198375.1"/>
    <property type="molecule type" value="Genomic_DNA"/>
</dbReference>
<proteinExistence type="predicted"/>
<organism evidence="1 2">
    <name type="scientific">Ponticaulis profundi</name>
    <dbReference type="NCBI Taxonomy" id="2665222"/>
    <lineage>
        <taxon>Bacteria</taxon>
        <taxon>Pseudomonadati</taxon>
        <taxon>Pseudomonadota</taxon>
        <taxon>Alphaproteobacteria</taxon>
        <taxon>Hyphomonadales</taxon>
        <taxon>Hyphomonadaceae</taxon>
        <taxon>Ponticaulis</taxon>
    </lineage>
</organism>
<reference evidence="2" key="1">
    <citation type="journal article" date="2019" name="Int. J. Syst. Evol. Microbiol.">
        <title>The Global Catalogue of Microorganisms (GCM) 10K type strain sequencing project: providing services to taxonomists for standard genome sequencing and annotation.</title>
        <authorList>
            <consortium name="The Broad Institute Genomics Platform"/>
            <consortium name="The Broad Institute Genome Sequencing Center for Infectious Disease"/>
            <person name="Wu L."/>
            <person name="Ma J."/>
        </authorList>
    </citation>
    <scope>NUCLEOTIDE SEQUENCE [LARGE SCALE GENOMIC DNA]</scope>
    <source>
        <strain evidence="2">CGMCC-1.15741</strain>
    </source>
</reference>
<evidence type="ECO:0000313" key="1">
    <source>
        <dbReference type="EMBL" id="MFC6198375.1"/>
    </source>
</evidence>
<protein>
    <submittedName>
        <fullName evidence="1">Uncharacterized protein</fullName>
    </submittedName>
</protein>
<keyword evidence="2" id="KW-1185">Reference proteome</keyword>
<gene>
    <name evidence="1" type="ORF">ACFQDM_09805</name>
</gene>
<dbReference type="Proteomes" id="UP001596303">
    <property type="component" value="Unassembled WGS sequence"/>
</dbReference>
<sequence>MSTKRRHWGQILYQAEGQVSGYEDFSMDVRDDGRTIRSYCEMAENDLTRDASWTLDTAHKPVEGHVRVVQNGSLAGSAWYRCSQAGTECESLTPGMGRTSQKLAVSPSYLGLHPLVGDGLIALARGIDNAGEERMVESVTCSYDENGGTSLVALPIQIGVTFAGPEDITVQAGTFPSYHYELNWQPQWPRAKLWVMQEDAVFLRLTWSHVSAQYDLAKYGVSNRAKSPQFDGLFLDDLI</sequence>
<comment type="caution">
    <text evidence="1">The sequence shown here is derived from an EMBL/GenBank/DDBJ whole genome shotgun (WGS) entry which is preliminary data.</text>
</comment>